<evidence type="ECO:0000256" key="5">
    <source>
        <dbReference type="ARBA" id="ARBA00022989"/>
    </source>
</evidence>
<dbReference type="PANTHER" id="PTHR30353">
    <property type="entry name" value="INNER MEMBRANE PROTEIN DEDA-RELATED"/>
    <property type="match status" value="1"/>
</dbReference>
<name>A0ABT6ZWZ3_9ACTN</name>
<evidence type="ECO:0000256" key="7">
    <source>
        <dbReference type="RuleBase" id="RU367016"/>
    </source>
</evidence>
<reference evidence="10 11" key="1">
    <citation type="submission" date="2023-05" db="EMBL/GenBank/DDBJ databases">
        <title>Streptantibioticus silvisoli sp. nov., acidotolerant actinomycetes 1 from pine litter.</title>
        <authorList>
            <person name="Swiecimska M."/>
            <person name="Golinska P."/>
            <person name="Sangal V."/>
            <person name="Wachnowicz B."/>
            <person name="Goodfellow M."/>
        </authorList>
    </citation>
    <scope>NUCLEOTIDE SEQUENCE [LARGE SCALE GENOMIC DNA]</scope>
    <source>
        <strain evidence="10 11">DSM 42109</strain>
    </source>
</reference>
<evidence type="ECO:0000256" key="6">
    <source>
        <dbReference type="ARBA" id="ARBA00023136"/>
    </source>
</evidence>
<comment type="similarity">
    <text evidence="2 7">Belongs to the DedA family.</text>
</comment>
<evidence type="ECO:0000259" key="9">
    <source>
        <dbReference type="Pfam" id="PF09335"/>
    </source>
</evidence>
<dbReference type="Proteomes" id="UP001214441">
    <property type="component" value="Unassembled WGS sequence"/>
</dbReference>
<feature type="transmembrane region" description="Helical" evidence="7">
    <location>
        <begin position="152"/>
        <end position="175"/>
    </location>
</feature>
<evidence type="ECO:0000313" key="10">
    <source>
        <dbReference type="EMBL" id="MDJ1133362.1"/>
    </source>
</evidence>
<keyword evidence="6 7" id="KW-0472">Membrane</keyword>
<keyword evidence="3 7" id="KW-1003">Cell membrane</keyword>
<evidence type="ECO:0000313" key="11">
    <source>
        <dbReference type="Proteomes" id="UP001214441"/>
    </source>
</evidence>
<evidence type="ECO:0000256" key="8">
    <source>
        <dbReference type="SAM" id="MobiDB-lite"/>
    </source>
</evidence>
<comment type="caution">
    <text evidence="10">The sequence shown here is derived from an EMBL/GenBank/DDBJ whole genome shotgun (WGS) entry which is preliminary data.</text>
</comment>
<comment type="subcellular location">
    <subcellularLocation>
        <location evidence="1 7">Cell membrane</location>
        <topology evidence="1 7">Multi-pass membrane protein</topology>
    </subcellularLocation>
</comment>
<dbReference type="InterPro" id="IPR032816">
    <property type="entry name" value="VTT_dom"/>
</dbReference>
<dbReference type="InterPro" id="IPR032818">
    <property type="entry name" value="DedA-like"/>
</dbReference>
<feature type="compositionally biased region" description="Gly residues" evidence="8">
    <location>
        <begin position="208"/>
        <end position="218"/>
    </location>
</feature>
<feature type="region of interest" description="Disordered" evidence="8">
    <location>
        <begin position="191"/>
        <end position="251"/>
    </location>
</feature>
<accession>A0ABT6ZWZ3</accession>
<gene>
    <name evidence="10" type="ORF">NMN56_015610</name>
</gene>
<comment type="caution">
    <text evidence="7">Lacks conserved residue(s) required for the propagation of feature annotation.</text>
</comment>
<dbReference type="Pfam" id="PF09335">
    <property type="entry name" value="VTT_dom"/>
    <property type="match status" value="1"/>
</dbReference>
<feature type="domain" description="VTT" evidence="9">
    <location>
        <begin position="20"/>
        <end position="145"/>
    </location>
</feature>
<dbReference type="EMBL" id="JANCPR020000013">
    <property type="protein sequence ID" value="MDJ1133362.1"/>
    <property type="molecule type" value="Genomic_DNA"/>
</dbReference>
<dbReference type="PANTHER" id="PTHR30353:SF0">
    <property type="entry name" value="TRANSMEMBRANE PROTEIN"/>
    <property type="match status" value="1"/>
</dbReference>
<feature type="transmembrane region" description="Helical" evidence="7">
    <location>
        <begin position="125"/>
        <end position="146"/>
    </location>
</feature>
<evidence type="ECO:0000256" key="1">
    <source>
        <dbReference type="ARBA" id="ARBA00004651"/>
    </source>
</evidence>
<dbReference type="RefSeq" id="WP_274043856.1">
    <property type="nucleotide sequence ID" value="NZ_JANCPR020000013.1"/>
</dbReference>
<proteinExistence type="inferred from homology"/>
<keyword evidence="5 7" id="KW-1133">Transmembrane helix</keyword>
<evidence type="ECO:0000256" key="2">
    <source>
        <dbReference type="ARBA" id="ARBA00010792"/>
    </source>
</evidence>
<protein>
    <submittedName>
        <fullName evidence="10">VTT domain-containing protein</fullName>
    </submittedName>
</protein>
<sequence>MDGALWAYALLALTTLPPLVPNSALIAAAGVLAASGRLSLPLVLLTVAGSALVGDAAVHWLGCRAGGRVRAWLSASPRRKAALDWTAARVWRHGVPFVFVVRFLPSGRLAGGLAAGTVGYPLRRFLVGAGLAELFWAAYSVGVGYWGGHVLAGTLTGTLVGVGASAVLAGSASAVHWGMRRGARAAVVVPRQGGTGPRLPHGEERGGRGPVIGDGRGVSGVEVSAASPVPGPAGDPVADGVGEPVGLARLH</sequence>
<evidence type="ECO:0000256" key="3">
    <source>
        <dbReference type="ARBA" id="ARBA00022475"/>
    </source>
</evidence>
<keyword evidence="4 7" id="KW-0812">Transmembrane</keyword>
<feature type="transmembrane region" description="Helical" evidence="7">
    <location>
        <begin position="43"/>
        <end position="62"/>
    </location>
</feature>
<evidence type="ECO:0000256" key="4">
    <source>
        <dbReference type="ARBA" id="ARBA00022692"/>
    </source>
</evidence>
<organism evidence="10 11">
    <name type="scientific">Streptomyces iconiensis</name>
    <dbReference type="NCBI Taxonomy" id="1384038"/>
    <lineage>
        <taxon>Bacteria</taxon>
        <taxon>Bacillati</taxon>
        <taxon>Actinomycetota</taxon>
        <taxon>Actinomycetes</taxon>
        <taxon>Kitasatosporales</taxon>
        <taxon>Streptomycetaceae</taxon>
        <taxon>Streptomyces</taxon>
    </lineage>
</organism>
<keyword evidence="11" id="KW-1185">Reference proteome</keyword>